<dbReference type="Proteomes" id="UP000229115">
    <property type="component" value="Segment"/>
</dbReference>
<protein>
    <recommendedName>
        <fullName evidence="3">Phage protein</fullName>
    </recommendedName>
</protein>
<evidence type="ECO:0000313" key="2">
    <source>
        <dbReference type="Proteomes" id="UP000229115"/>
    </source>
</evidence>
<reference evidence="1 2" key="1">
    <citation type="submission" date="2015-10" db="EMBL/GenBank/DDBJ databases">
        <title>Large-scale maps of variable infection efficiencies in aquatic Bacteriodetes phage-host model systems.</title>
        <authorList>
            <person name="Holmfeldt K."/>
            <person name="Solonenko N."/>
            <person name="Howard-Varona C."/>
            <person name="Moreno M."/>
            <person name="Malmstrom R.R."/>
            <person name="Blow M.J."/>
            <person name="Sullivan M.B."/>
        </authorList>
    </citation>
    <scope>NUCLEOTIDE SEQUENCE [LARGE SCALE GENOMIC DNA]</scope>
</reference>
<dbReference type="EMBL" id="KT962245">
    <property type="protein sequence ID" value="ALO80126.1"/>
    <property type="molecule type" value="Genomic_RNA"/>
</dbReference>
<proteinExistence type="predicted"/>
<evidence type="ECO:0000313" key="1">
    <source>
        <dbReference type="EMBL" id="ALO80126.1"/>
    </source>
</evidence>
<gene>
    <name evidence="1" type="ORF">Phi4113_117</name>
</gene>
<organism evidence="1 2">
    <name type="scientific">Cellulophaga phage phi4:1_13</name>
    <dbReference type="NCBI Taxonomy" id="1747284"/>
    <lineage>
        <taxon>Viruses</taxon>
        <taxon>Duplodnaviria</taxon>
        <taxon>Heunggongvirae</taxon>
        <taxon>Uroviricota</taxon>
        <taxon>Caudoviricetes</taxon>
        <taxon>Lightbulbvirus</taxon>
        <taxon>Lightbulbvirus Cba41</taxon>
    </lineage>
</organism>
<evidence type="ECO:0008006" key="3">
    <source>
        <dbReference type="Google" id="ProtNLM"/>
    </source>
</evidence>
<sequence>MTKFRKKPVVIDAIKFTRNTFDEVKAFTEGQAHTLSIERSINGKCTCVIPTLEGPMTASENDWIIKGVSGEFYPCKPDIFEKTYEEVG</sequence>
<name>A0A0S2MW24_9CAUD</name>
<accession>A0A0S2MW24</accession>